<evidence type="ECO:0000256" key="6">
    <source>
        <dbReference type="SAM" id="Phobius"/>
    </source>
</evidence>
<proteinExistence type="predicted"/>
<feature type="transmembrane region" description="Helical" evidence="6">
    <location>
        <begin position="229"/>
        <end position="262"/>
    </location>
</feature>
<feature type="transmembrane region" description="Helical" evidence="6">
    <location>
        <begin position="268"/>
        <end position="287"/>
    </location>
</feature>
<name>A0AA49K2F3_9BACT</name>
<keyword evidence="2" id="KW-1003">Cell membrane</keyword>
<dbReference type="Pfam" id="PF02653">
    <property type="entry name" value="BPD_transp_2"/>
    <property type="match status" value="1"/>
</dbReference>
<gene>
    <name evidence="7" type="ORF">Strain138_000014</name>
    <name evidence="8" type="ORF">Strain318_000014</name>
</gene>
<reference evidence="8" key="1">
    <citation type="submission" date="2023-07" db="EMBL/GenBank/DDBJ databases">
        <authorList>
            <person name="Haufschild T."/>
            <person name="Kallscheuer N."/>
            <person name="Hammer J."/>
            <person name="Kohn T."/>
            <person name="Kabuu M."/>
            <person name="Jogler M."/>
            <person name="Wohfarth N."/>
            <person name="Heuer A."/>
            <person name="Rohde M."/>
            <person name="van Teeseling M.C.F."/>
            <person name="Jogler C."/>
        </authorList>
    </citation>
    <scope>NUCLEOTIDE SEQUENCE</scope>
    <source>
        <strain evidence="7">Strain 138</strain>
        <strain evidence="8">Strain 318</strain>
    </source>
</reference>
<evidence type="ECO:0000313" key="8">
    <source>
        <dbReference type="EMBL" id="WKW16552.1"/>
    </source>
</evidence>
<keyword evidence="3 6" id="KW-0812">Transmembrane</keyword>
<evidence type="ECO:0000256" key="4">
    <source>
        <dbReference type="ARBA" id="ARBA00022989"/>
    </source>
</evidence>
<comment type="subcellular location">
    <subcellularLocation>
        <location evidence="1">Cell membrane</location>
        <topology evidence="1">Multi-pass membrane protein</topology>
    </subcellularLocation>
</comment>
<dbReference type="EMBL" id="CP130613">
    <property type="protein sequence ID" value="WKW16552.1"/>
    <property type="molecule type" value="Genomic_DNA"/>
</dbReference>
<dbReference type="GO" id="GO:0022857">
    <property type="term" value="F:transmembrane transporter activity"/>
    <property type="evidence" value="ECO:0007669"/>
    <property type="project" value="InterPro"/>
</dbReference>
<feature type="transmembrane region" description="Helical" evidence="6">
    <location>
        <begin position="141"/>
        <end position="163"/>
    </location>
</feature>
<evidence type="ECO:0000256" key="2">
    <source>
        <dbReference type="ARBA" id="ARBA00022475"/>
    </source>
</evidence>
<dbReference type="CDD" id="cd06580">
    <property type="entry name" value="TM_PBP1_transp_TpRbsC_like"/>
    <property type="match status" value="1"/>
</dbReference>
<dbReference type="GO" id="GO:0005886">
    <property type="term" value="C:plasma membrane"/>
    <property type="evidence" value="ECO:0007669"/>
    <property type="project" value="UniProtKB-SubCell"/>
</dbReference>
<organism evidence="8 9">
    <name type="scientific">Pseudogemmatithrix spongiicola</name>
    <dbReference type="NCBI Taxonomy" id="3062599"/>
    <lineage>
        <taxon>Bacteria</taxon>
        <taxon>Pseudomonadati</taxon>
        <taxon>Gemmatimonadota</taxon>
        <taxon>Gemmatimonadia</taxon>
        <taxon>Gemmatimonadales</taxon>
        <taxon>Gemmatimonadaceae</taxon>
        <taxon>Pseudogemmatithrix</taxon>
    </lineage>
</organism>
<dbReference type="Proteomes" id="UP001229955">
    <property type="component" value="Chromosome"/>
</dbReference>
<evidence type="ECO:0000256" key="5">
    <source>
        <dbReference type="ARBA" id="ARBA00023136"/>
    </source>
</evidence>
<evidence type="ECO:0000256" key="1">
    <source>
        <dbReference type="ARBA" id="ARBA00004651"/>
    </source>
</evidence>
<sequence>MLELLLVPFLEATIRTATPLAFAALGELVSERAGVINLGMEGAIIAGCLGGAAAALAGGSGIGYLGAAAAGLALASVFAFFVVRVGSDQIITGTAITVLGLGVTGTVFHLAPTLVGVGAALPTTGPIALPILSHIPVVGRVLFTQPAPTYALYVLVPLVAWWMRHTHAGLALRAVGESPAAAAAAGVAAGRVRALAIAFSGAMGGLCGGTLVLAQVGSFNENMSAGRGFIAIAIVVLGRWTPWGTAGAALVFGAAFALQYLVQSLGLALPYQLFLAMPYVLTLVLLATQRGRAVAPAHLGR</sequence>
<protein>
    <submittedName>
        <fullName evidence="8">ABC transporter permease</fullName>
    </submittedName>
</protein>
<evidence type="ECO:0000313" key="9">
    <source>
        <dbReference type="Proteomes" id="UP001229955"/>
    </source>
</evidence>
<dbReference type="KEGG" id="pspc:Strain318_000014"/>
<accession>A0AA49K2F3</accession>
<dbReference type="RefSeq" id="WP_367887867.1">
    <property type="nucleotide sequence ID" value="NZ_CP130612.1"/>
</dbReference>
<feature type="transmembrane region" description="Helical" evidence="6">
    <location>
        <begin position="38"/>
        <end position="56"/>
    </location>
</feature>
<dbReference type="PANTHER" id="PTHR43370:SF2">
    <property type="entry name" value="ABC TRANSPORTER PERMEASE PROTEIN"/>
    <property type="match status" value="1"/>
</dbReference>
<dbReference type="AlphaFoldDB" id="A0AA49K2F3"/>
<evidence type="ECO:0000313" key="7">
    <source>
        <dbReference type="EMBL" id="WKW13646.1"/>
    </source>
</evidence>
<feature type="transmembrane region" description="Helical" evidence="6">
    <location>
        <begin position="6"/>
        <end position="26"/>
    </location>
</feature>
<accession>A0AA49Q6C0</accession>
<dbReference type="PANTHER" id="PTHR43370">
    <property type="entry name" value="SUGAR ABC TRANSPORTER INTEGRAL MEMBRANE PROTEIN-RELATED"/>
    <property type="match status" value="1"/>
</dbReference>
<keyword evidence="5 6" id="KW-0472">Membrane</keyword>
<keyword evidence="9" id="KW-1185">Reference proteome</keyword>
<dbReference type="EMBL" id="CP130612">
    <property type="protein sequence ID" value="WKW13646.1"/>
    <property type="molecule type" value="Genomic_DNA"/>
</dbReference>
<evidence type="ECO:0000256" key="3">
    <source>
        <dbReference type="ARBA" id="ARBA00022692"/>
    </source>
</evidence>
<dbReference type="InterPro" id="IPR001851">
    <property type="entry name" value="ABC_transp_permease"/>
</dbReference>
<keyword evidence="4 6" id="KW-1133">Transmembrane helix</keyword>
<feature type="transmembrane region" description="Helical" evidence="6">
    <location>
        <begin position="195"/>
        <end position="217"/>
    </location>
</feature>
<feature type="transmembrane region" description="Helical" evidence="6">
    <location>
        <begin position="62"/>
        <end position="83"/>
    </location>
</feature>
<feature type="transmembrane region" description="Helical" evidence="6">
    <location>
        <begin position="95"/>
        <end position="121"/>
    </location>
</feature>